<name>A0A1Q9C2Z5_SYMMI</name>
<sequence length="1891" mass="208964">MSSLDSRAAFKARALELNLPEDLLTKLAAINVDTFGALAFIGPLQAGTTDEGPLLSTLKRALGSAPDDGVLSIARRLWFESTTQALAEMRGKVERTDASEPQRMPLAERTQRIAALQKRLVGIHWTVDIEPSHKLQDSVVQMVTDQSLVWIPWDRLTSRSLEITAEKLDPSVSFDSSGNLKLIKRSADPSCSTTGEYAVKLALQRRSLAFELGRICRYEYLEAWHDQLLQIHMRQQPAGHQRVSLSQLREADKMLWTRIAEDHTQVQCYLMPLLRSTPAPALVPQPHADKGNGKGRHQKQTGKDIKKDHPNAEKSPPTDGDKKKTWTVPAGCHSRDNDGKPLCFSFNLKGCNFCKPGKRCRRGRHLCWKCLGVQCDDETGGERLAAEELARELLQGAADMPSDTREWRFSTAEEAEYPAELCQEDRLRLYNKLNQMEKELRYEEARLHSTLPDHAREVVKGKNLLLWAKLLEETSFPDKGVFELMKGVDLVGKPDKSPLFETKEVPAKSSEALLLESAKWRRERLKSRDPHKGDAEATQQLWECTLKDRDNGFLCGPFYDEESVKEHLGVDEFVCSRRFVIEQGTPEKLKLRPIDNYKEGGVNEAYHSLEKLALFDTDWMLAMATYIARVSDSASCIEIVLSTGETLRGELHPFWRERKPVWQGRTLDLEKAYRQVPLSTGSLRLGVVMVTNPESGRPVFFVAQSLPFGASSSVFSFNRLSRSILHLSWTLVGMISGCFYDDFPLLEIDTSAKLTTESFEHLLRRIGWKYSCDPDKYKGFEDTFDLLGIRLTAKDIADGVVTLQNKASRLDKMKDAFIRFGLSGQWNLREVQSLQGQVNFALGFASGRALKMLQRALGSFIREPEVRTAADLRALCEFGIKLLDNCKPRVFGCRGPERPVLIFTDAAYEKGVASYGVVLVDPFTSSRLVGGGKIAPALVDFWKLDSPDQVIGQAEAFAVVLARRALSRFITGRRVLYFVDNEGAREVLIKGSSKSRTLLLLGSIFFEMENKDQSLTWLERVPSASNIADAPSRGEIDETAARINGTVVAFDDTNEEVHVQDRFAAGAMLFMVYSRARYGYLELTSYSHKMRRVKAALPLVVRCYPFLEATVGARSLESCLQAIRNSRFYPDMSRSGYLAVNERQDSCLEGSTQSGNLGSADSHALHAAAAAFACFGKQPAEQSVGPAGEVDRPTGDLSPELGESFHGDGDSEPRLEDLFNHNSEAGAGDRASLSEDDCGVNSNTFQGEGTSPAHAAPGPLGDDNDPSDDDPSSSSTSTSSSEAESNPGLPPVPTAPWRDGCVIWQHRRTRNAHVASMRCSQCERGKHVRTTGLHRCSMASLSMLDSEAALRARARDHGIPDEVVDAMVGRNITSLNRVAFALTQPGTSPDESDLRAFVSLPTGDPNLVSQGLLAAARRLVFEAQTLHVAQLKQQVEGSDAKPKELPAEERRYRLSAQERRLSGMVLRGPLEVAYSAYDIVVKMLADDHITYLAPHRFSTRMLEVQQDRPSKSIVIDATQHLQVKDTASQKPQLDLPDALSLTQAMTRRSLALDLVGAATFSRAEAWNRVLVQHLQQPPPPGFKFMDTAQLLRADRAGWLHMAQCQVLTTLRCGSDGTLPMDAAFDSLPTVPAIMFHLAPQQGGRANAGGSQPQASVTTAAGEGKMTKSAKRRASLKRKLSGGATVAMPPPPPHATPRPAKQQTGKGGAKRTFPEALKGMASRLLPEPSAASASQVTGDTVAAGQASTAAAEGEADPVLKLKRGMRKFFEQQGESREASYSLSRAEALDLVKAVHEDRKRSVNGEKQKEMLERQEIQSLEAEVANKDKTIMALQDENRTLWQEKTFQSRKICNLKNMVRETHESVMGFNNIVQSFAASVAATYPIEEDTQTD</sequence>
<protein>
    <submittedName>
        <fullName evidence="3">Uncharacterized protein</fullName>
    </submittedName>
</protein>
<evidence type="ECO:0000256" key="2">
    <source>
        <dbReference type="SAM" id="MobiDB-lite"/>
    </source>
</evidence>
<dbReference type="Proteomes" id="UP000186817">
    <property type="component" value="Unassembled WGS sequence"/>
</dbReference>
<proteinExistence type="predicted"/>
<evidence type="ECO:0000313" key="4">
    <source>
        <dbReference type="Proteomes" id="UP000186817"/>
    </source>
</evidence>
<comment type="caution">
    <text evidence="3">The sequence shown here is derived from an EMBL/GenBank/DDBJ whole genome shotgun (WGS) entry which is preliminary data.</text>
</comment>
<reference evidence="3 4" key="1">
    <citation type="submission" date="2016-02" db="EMBL/GenBank/DDBJ databases">
        <title>Genome analysis of coral dinoflagellate symbionts highlights evolutionary adaptations to a symbiotic lifestyle.</title>
        <authorList>
            <person name="Aranda M."/>
            <person name="Li Y."/>
            <person name="Liew Y.J."/>
            <person name="Baumgarten S."/>
            <person name="Simakov O."/>
            <person name="Wilson M."/>
            <person name="Piel J."/>
            <person name="Ashoor H."/>
            <person name="Bougouffa S."/>
            <person name="Bajic V.B."/>
            <person name="Ryu T."/>
            <person name="Ravasi T."/>
            <person name="Bayer T."/>
            <person name="Micklem G."/>
            <person name="Kim H."/>
            <person name="Bhak J."/>
            <person name="Lajeunesse T.C."/>
            <person name="Voolstra C.R."/>
        </authorList>
    </citation>
    <scope>NUCLEOTIDE SEQUENCE [LARGE SCALE GENOMIC DNA]</scope>
    <source>
        <strain evidence="3 4">CCMP2467</strain>
    </source>
</reference>
<dbReference type="InterPro" id="IPR043502">
    <property type="entry name" value="DNA/RNA_pol_sf"/>
</dbReference>
<feature type="compositionally biased region" description="Basic and acidic residues" evidence="2">
    <location>
        <begin position="1203"/>
        <end position="1219"/>
    </location>
</feature>
<feature type="compositionally biased region" description="Acidic residues" evidence="2">
    <location>
        <begin position="1262"/>
        <end position="1271"/>
    </location>
</feature>
<gene>
    <name evidence="3" type="ORF">AK812_SmicGene42668</name>
</gene>
<feature type="compositionally biased region" description="Polar residues" evidence="2">
    <location>
        <begin position="1240"/>
        <end position="1249"/>
    </location>
</feature>
<keyword evidence="4" id="KW-1185">Reference proteome</keyword>
<evidence type="ECO:0000313" key="3">
    <source>
        <dbReference type="EMBL" id="OLP77286.1"/>
    </source>
</evidence>
<feature type="compositionally biased region" description="Low complexity" evidence="2">
    <location>
        <begin position="1272"/>
        <end position="1286"/>
    </location>
</feature>
<dbReference type="EMBL" id="LSRX01001799">
    <property type="protein sequence ID" value="OLP77286.1"/>
    <property type="molecule type" value="Genomic_DNA"/>
</dbReference>
<feature type="compositionally biased region" description="Polar residues" evidence="2">
    <location>
        <begin position="1648"/>
        <end position="1658"/>
    </location>
</feature>
<feature type="region of interest" description="Disordered" evidence="2">
    <location>
        <begin position="280"/>
        <end position="326"/>
    </location>
</feature>
<keyword evidence="1" id="KW-0175">Coiled coil</keyword>
<dbReference type="PANTHER" id="PTHR33050:SF7">
    <property type="entry name" value="RIBONUCLEASE H"/>
    <property type="match status" value="1"/>
</dbReference>
<organism evidence="3 4">
    <name type="scientific">Symbiodinium microadriaticum</name>
    <name type="common">Dinoflagellate</name>
    <name type="synonym">Zooxanthella microadriatica</name>
    <dbReference type="NCBI Taxonomy" id="2951"/>
    <lineage>
        <taxon>Eukaryota</taxon>
        <taxon>Sar</taxon>
        <taxon>Alveolata</taxon>
        <taxon>Dinophyceae</taxon>
        <taxon>Suessiales</taxon>
        <taxon>Symbiodiniaceae</taxon>
        <taxon>Symbiodinium</taxon>
    </lineage>
</organism>
<feature type="region of interest" description="Disordered" evidence="2">
    <location>
        <begin position="1181"/>
        <end position="1296"/>
    </location>
</feature>
<evidence type="ECO:0000256" key="1">
    <source>
        <dbReference type="SAM" id="Coils"/>
    </source>
</evidence>
<accession>A0A1Q9C2Z5</accession>
<dbReference type="SUPFAM" id="SSF56672">
    <property type="entry name" value="DNA/RNA polymerases"/>
    <property type="match status" value="1"/>
</dbReference>
<feature type="compositionally biased region" description="Basic and acidic residues" evidence="2">
    <location>
        <begin position="301"/>
        <end position="312"/>
    </location>
</feature>
<feature type="coiled-coil region" evidence="1">
    <location>
        <begin position="419"/>
        <end position="446"/>
    </location>
</feature>
<dbReference type="InterPro" id="IPR052055">
    <property type="entry name" value="Hepadnavirus_pol/RT"/>
</dbReference>
<feature type="compositionally biased region" description="Basic residues" evidence="2">
    <location>
        <begin position="1667"/>
        <end position="1679"/>
    </location>
</feature>
<dbReference type="OrthoDB" id="446533at2759"/>
<dbReference type="PANTHER" id="PTHR33050">
    <property type="entry name" value="REVERSE TRANSCRIPTASE DOMAIN-CONTAINING PROTEIN"/>
    <property type="match status" value="1"/>
</dbReference>
<feature type="region of interest" description="Disordered" evidence="2">
    <location>
        <begin position="1641"/>
        <end position="1710"/>
    </location>
</feature>